<evidence type="ECO:0000256" key="5">
    <source>
        <dbReference type="ARBA" id="ARBA00022985"/>
    </source>
</evidence>
<feature type="domain" description="Glycosyltransferase 2-like" evidence="9">
    <location>
        <begin position="2"/>
        <end position="77"/>
    </location>
</feature>
<dbReference type="InterPro" id="IPR001173">
    <property type="entry name" value="Glyco_trans_2-like"/>
</dbReference>
<dbReference type="InterPro" id="IPR029044">
    <property type="entry name" value="Nucleotide-diphossugar_trans"/>
</dbReference>
<dbReference type="InterPro" id="IPR050256">
    <property type="entry name" value="Glycosyltransferase_2"/>
</dbReference>
<proteinExistence type="predicted"/>
<dbReference type="Gene3D" id="3.90.550.10">
    <property type="entry name" value="Spore Coat Polysaccharide Biosynthesis Protein SpsA, Chain A"/>
    <property type="match status" value="1"/>
</dbReference>
<dbReference type="Pfam" id="PF00535">
    <property type="entry name" value="Glycos_transf_2"/>
    <property type="match status" value="1"/>
</dbReference>
<dbReference type="CDD" id="cd04187">
    <property type="entry name" value="DPM1_like_bac"/>
    <property type="match status" value="1"/>
</dbReference>
<feature type="non-terminal residue" evidence="10">
    <location>
        <position position="1"/>
    </location>
</feature>
<sequence length="258" mass="28785">PQLRGIKFRGNYGQTSAMVAGFDHARGEVIITIDGDLQNDPADIPKLLDKMHEGYDIVSGWRKYRKDHFSRVLPSKIANWIISATTGVRLHDYGCSLKAYRADCIKAINAYGEMHRFFPALASMTGARITEIPVQHYARQFGISKYGFERIFKVFSDIFSINLIIHFSSRPLKGFVMTSLPFLILTLFFAILSGLATYLNWTEGKGLFFLFASALNGMAVVNLIVLGILGELVVGTSDLAHTQMPEITKEIISVNSEI</sequence>
<evidence type="ECO:0000256" key="3">
    <source>
        <dbReference type="ARBA" id="ARBA00022679"/>
    </source>
</evidence>
<evidence type="ECO:0000259" key="9">
    <source>
        <dbReference type="Pfam" id="PF00535"/>
    </source>
</evidence>
<dbReference type="PANTHER" id="PTHR48090">
    <property type="entry name" value="UNDECAPRENYL-PHOSPHATE 4-DEOXY-4-FORMAMIDO-L-ARABINOSE TRANSFERASE-RELATED"/>
    <property type="match status" value="1"/>
</dbReference>
<keyword evidence="2" id="KW-0328">Glycosyltransferase</keyword>
<dbReference type="GO" id="GO:0009103">
    <property type="term" value="P:lipopolysaccharide biosynthetic process"/>
    <property type="evidence" value="ECO:0007669"/>
    <property type="project" value="UniProtKB-KW"/>
</dbReference>
<organism evidence="10">
    <name type="scientific">hydrothermal vent metagenome</name>
    <dbReference type="NCBI Taxonomy" id="652676"/>
    <lineage>
        <taxon>unclassified sequences</taxon>
        <taxon>metagenomes</taxon>
        <taxon>ecological metagenomes</taxon>
    </lineage>
</organism>
<dbReference type="EMBL" id="UOEX01000067">
    <property type="protein sequence ID" value="VAW33843.1"/>
    <property type="molecule type" value="Genomic_DNA"/>
</dbReference>
<dbReference type="GO" id="GO:0005886">
    <property type="term" value="C:plasma membrane"/>
    <property type="evidence" value="ECO:0007669"/>
    <property type="project" value="TreeGrafter"/>
</dbReference>
<reference evidence="10" key="1">
    <citation type="submission" date="2018-06" db="EMBL/GenBank/DDBJ databases">
        <authorList>
            <person name="Zhirakovskaya E."/>
        </authorList>
    </citation>
    <scope>NUCLEOTIDE SEQUENCE</scope>
</reference>
<protein>
    <submittedName>
        <fullName evidence="10">Glycosyl transferase, family 2</fullName>
    </submittedName>
</protein>
<evidence type="ECO:0000256" key="1">
    <source>
        <dbReference type="ARBA" id="ARBA00022475"/>
    </source>
</evidence>
<name>A0A3B0V0D6_9ZZZZ</name>
<gene>
    <name evidence="10" type="ORF">MNBD_DELTA03-1711</name>
</gene>
<evidence type="ECO:0000256" key="7">
    <source>
        <dbReference type="ARBA" id="ARBA00023136"/>
    </source>
</evidence>
<evidence type="ECO:0000313" key="10">
    <source>
        <dbReference type="EMBL" id="VAW33843.1"/>
    </source>
</evidence>
<keyword evidence="4 8" id="KW-0812">Transmembrane</keyword>
<dbReference type="SUPFAM" id="SSF53448">
    <property type="entry name" value="Nucleotide-diphospho-sugar transferases"/>
    <property type="match status" value="1"/>
</dbReference>
<keyword evidence="7 8" id="KW-0472">Membrane</keyword>
<dbReference type="AlphaFoldDB" id="A0A3B0V0D6"/>
<feature type="transmembrane region" description="Helical" evidence="8">
    <location>
        <begin position="207"/>
        <end position="234"/>
    </location>
</feature>
<evidence type="ECO:0000256" key="2">
    <source>
        <dbReference type="ARBA" id="ARBA00022676"/>
    </source>
</evidence>
<evidence type="ECO:0000256" key="4">
    <source>
        <dbReference type="ARBA" id="ARBA00022692"/>
    </source>
</evidence>
<dbReference type="GO" id="GO:0099621">
    <property type="term" value="F:undecaprenyl-phosphate 4-deoxy-4-formamido-L-arabinose transferase activity"/>
    <property type="evidence" value="ECO:0007669"/>
    <property type="project" value="TreeGrafter"/>
</dbReference>
<evidence type="ECO:0000256" key="6">
    <source>
        <dbReference type="ARBA" id="ARBA00022989"/>
    </source>
</evidence>
<keyword evidence="6 8" id="KW-1133">Transmembrane helix</keyword>
<keyword evidence="5" id="KW-0448">Lipopolysaccharide biosynthesis</keyword>
<feature type="transmembrane region" description="Helical" evidence="8">
    <location>
        <begin position="180"/>
        <end position="201"/>
    </location>
</feature>
<keyword evidence="1" id="KW-1003">Cell membrane</keyword>
<accession>A0A3B0V0D6</accession>
<dbReference type="PANTHER" id="PTHR48090:SF3">
    <property type="entry name" value="UNDECAPRENYL-PHOSPHATE 4-DEOXY-4-FORMAMIDO-L-ARABINOSE TRANSFERASE"/>
    <property type="match status" value="1"/>
</dbReference>
<evidence type="ECO:0000256" key="8">
    <source>
        <dbReference type="SAM" id="Phobius"/>
    </source>
</evidence>
<keyword evidence="3 10" id="KW-0808">Transferase</keyword>